<dbReference type="PANTHER" id="PTHR43139:SF52">
    <property type="entry name" value="SI:DKEY-122A22.2"/>
    <property type="match status" value="1"/>
</dbReference>
<dbReference type="InterPro" id="IPR029058">
    <property type="entry name" value="AB_hydrolase_fold"/>
</dbReference>
<proteinExistence type="predicted"/>
<dbReference type="SUPFAM" id="SSF53474">
    <property type="entry name" value="alpha/beta-Hydrolases"/>
    <property type="match status" value="1"/>
</dbReference>
<evidence type="ECO:0000313" key="3">
    <source>
        <dbReference type="Proteomes" id="UP000007490"/>
    </source>
</evidence>
<dbReference type="PANTHER" id="PTHR43139">
    <property type="entry name" value="SI:DKEY-122A22.2"/>
    <property type="match status" value="1"/>
</dbReference>
<dbReference type="PRINTS" id="PR00111">
    <property type="entry name" value="ABHYDROLASE"/>
</dbReference>
<evidence type="ECO:0000259" key="1">
    <source>
        <dbReference type="Pfam" id="PF00561"/>
    </source>
</evidence>
<dbReference type="HOGENOM" id="CLU_020336_44_0_2"/>
<protein>
    <submittedName>
        <fullName evidence="2">Alpha/beta hydrolase fold protein</fullName>
    </submittedName>
</protein>
<dbReference type="Pfam" id="PF00561">
    <property type="entry name" value="Abhydrolase_1"/>
    <property type="match status" value="1"/>
</dbReference>
<name>F0T878_METLA</name>
<keyword evidence="3" id="KW-1185">Reference proteome</keyword>
<reference evidence="3" key="1">
    <citation type="submission" date="2011-02" db="EMBL/GenBank/DDBJ databases">
        <title>Complete sequence of Methanobacterium sp. AL-21.</title>
        <authorList>
            <consortium name="US DOE Joint Genome Institute"/>
            <person name="Lucas S."/>
            <person name="Copeland A."/>
            <person name="Lapidus A."/>
            <person name="Cheng J.-F."/>
            <person name="Goodwin L."/>
            <person name="Pitluck S."/>
            <person name="Chertkov O."/>
            <person name="Detter J.C."/>
            <person name="Han C."/>
            <person name="Tapia R."/>
            <person name="Land M."/>
            <person name="Hauser L."/>
            <person name="Kyrpides N."/>
            <person name="Ivanova N."/>
            <person name="Mikhailova N."/>
            <person name="Pagani I."/>
            <person name="Cadillo-Quiroz H."/>
            <person name="Imachi H."/>
            <person name="Zinder S."/>
            <person name="Liu W."/>
            <person name="Woyke T."/>
        </authorList>
    </citation>
    <scope>NUCLEOTIDE SEQUENCE [LARGE SCALE GENOMIC DNA]</scope>
    <source>
        <strain evidence="3">AL-21</strain>
    </source>
</reference>
<gene>
    <name evidence="2" type="ordered locus">Metbo_0238</name>
</gene>
<dbReference type="InterPro" id="IPR000073">
    <property type="entry name" value="AB_hydrolase_1"/>
</dbReference>
<dbReference type="InterPro" id="IPR052370">
    <property type="entry name" value="Meta-cleavage_hydrolase"/>
</dbReference>
<keyword evidence="2" id="KW-0378">Hydrolase</keyword>
<dbReference type="eggNOG" id="arCOG01648">
    <property type="taxonomic scope" value="Archaea"/>
</dbReference>
<organism evidence="2 3">
    <name type="scientific">Methanobacterium lacus (strain AL-21)</name>
    <dbReference type="NCBI Taxonomy" id="877455"/>
    <lineage>
        <taxon>Archaea</taxon>
        <taxon>Methanobacteriati</taxon>
        <taxon>Methanobacteriota</taxon>
        <taxon>Methanomada group</taxon>
        <taxon>Methanobacteria</taxon>
        <taxon>Methanobacteriales</taxon>
        <taxon>Methanobacteriaceae</taxon>
        <taxon>Methanobacterium</taxon>
    </lineage>
</organism>
<dbReference type="AlphaFoldDB" id="F0T878"/>
<feature type="domain" description="AB hydrolase-1" evidence="1">
    <location>
        <begin position="16"/>
        <end position="114"/>
    </location>
</feature>
<accession>F0T878</accession>
<dbReference type="STRING" id="877455.Metbo_0238"/>
<dbReference type="GO" id="GO:0016787">
    <property type="term" value="F:hydrolase activity"/>
    <property type="evidence" value="ECO:0007669"/>
    <property type="project" value="UniProtKB-KW"/>
</dbReference>
<reference evidence="2 3" key="2">
    <citation type="journal article" date="2014" name="Int. J. Syst. Evol. Microbiol.">
        <title>Methanobacterium paludis sp. nov. and a novel strain of Methanobacterium lacus isolated from northern peatlands.</title>
        <authorList>
            <person name="Cadillo-Quiroz H."/>
            <person name="Brauer S.L."/>
            <person name="Goodson N."/>
            <person name="Yavitt J.B."/>
            <person name="Zinder S.H."/>
        </authorList>
    </citation>
    <scope>NUCLEOTIDE SEQUENCE [LARGE SCALE GENOMIC DNA]</scope>
    <source>
        <strain evidence="2 3">AL-21</strain>
    </source>
</reference>
<evidence type="ECO:0000313" key="2">
    <source>
        <dbReference type="EMBL" id="ADZ08490.1"/>
    </source>
</evidence>
<dbReference type="KEGG" id="mel:Metbo_0238"/>
<dbReference type="GeneID" id="10276668"/>
<dbReference type="Proteomes" id="UP000007490">
    <property type="component" value="Chromosome"/>
</dbReference>
<dbReference type="Gene3D" id="3.40.50.1820">
    <property type="entry name" value="alpha/beta hydrolase"/>
    <property type="match status" value="1"/>
</dbReference>
<dbReference type="OrthoDB" id="7531at2157"/>
<dbReference type="EMBL" id="CP002551">
    <property type="protein sequence ID" value="ADZ08490.1"/>
    <property type="molecule type" value="Genomic_DNA"/>
</dbReference>
<sequence>MKLVFDETGNENKESIVFLHPGGMSGWMWEQQIKHFKNYHCIIPDLPEHGRSASVKPFTITRTSEIVAKLVEDCPNERVNMVGIGLGGQIILQTMSKYPEIVDRAMVSGTLVRNHQYKSLIARLNELLMIYKSLKNNEFYIKAYMRTYNMPKVFFEKFKISTHQIGTSSIERILLENHTFKLPPILETDERKLLVMAGEKDYNIIKDSSKKIMNNYHARGALALGGGHLWNMETPDNFNEVLDAWLQNQPLPKALISPL</sequence>
<dbReference type="RefSeq" id="WP_013643841.1">
    <property type="nucleotide sequence ID" value="NC_015216.1"/>
</dbReference>